<dbReference type="Proteomes" id="UP000192257">
    <property type="component" value="Unassembled WGS sequence"/>
</dbReference>
<feature type="compositionally biased region" description="Polar residues" evidence="1">
    <location>
        <begin position="24"/>
        <end position="48"/>
    </location>
</feature>
<proteinExistence type="predicted"/>
<feature type="region of interest" description="Disordered" evidence="1">
    <location>
        <begin position="1"/>
        <end position="48"/>
    </location>
</feature>
<protein>
    <submittedName>
        <fullName evidence="2">Uncharacterized protein</fullName>
    </submittedName>
</protein>
<evidence type="ECO:0000313" key="3">
    <source>
        <dbReference type="Proteomes" id="UP000192257"/>
    </source>
</evidence>
<dbReference type="GeneID" id="39986269"/>
<comment type="caution">
    <text evidence="2">The sequence shown here is derived from an EMBL/GenBank/DDBJ whole genome shotgun (WGS) entry which is preliminary data.</text>
</comment>
<dbReference type="VEuPathDB" id="TriTrypDB:TM35_000181760"/>
<sequence>MCEPIRTAGQWTSAKEPHLHSTRSHTNPTEAAVEWSSNTKCPSPSQCTHTMTVSHAHVREALRHSLKYTLSHTPTDRKRKTQENNNNRIPTAHKALTIQ</sequence>
<dbReference type="AlphaFoldDB" id="A0A1X0NV85"/>
<reference evidence="2 3" key="1">
    <citation type="submission" date="2017-03" db="EMBL/GenBank/DDBJ databases">
        <title>An alternative strategy for trypanosome survival in the mammalian bloodstream revealed through genome and transcriptome analysis of the ubiquitous bovine parasite Trypanosoma (Megatrypanum) theileri.</title>
        <authorList>
            <person name="Kelly S."/>
            <person name="Ivens A."/>
            <person name="Mott A."/>
            <person name="O'Neill E."/>
            <person name="Emms D."/>
            <person name="Macleod O."/>
            <person name="Voorheis P."/>
            <person name="Matthews J."/>
            <person name="Matthews K."/>
            <person name="Carrington M."/>
        </authorList>
    </citation>
    <scope>NUCLEOTIDE SEQUENCE [LARGE SCALE GENOMIC DNA]</scope>
    <source>
        <strain evidence="2">Edinburgh</strain>
    </source>
</reference>
<dbReference type="RefSeq" id="XP_028882185.1">
    <property type="nucleotide sequence ID" value="XM_029026489.1"/>
</dbReference>
<dbReference type="EMBL" id="NBCO01000018">
    <property type="protein sequence ID" value="ORC88119.1"/>
    <property type="molecule type" value="Genomic_DNA"/>
</dbReference>
<name>A0A1X0NV85_9TRYP</name>
<accession>A0A1X0NV85</accession>
<evidence type="ECO:0000256" key="1">
    <source>
        <dbReference type="SAM" id="MobiDB-lite"/>
    </source>
</evidence>
<organism evidence="2 3">
    <name type="scientific">Trypanosoma theileri</name>
    <dbReference type="NCBI Taxonomy" id="67003"/>
    <lineage>
        <taxon>Eukaryota</taxon>
        <taxon>Discoba</taxon>
        <taxon>Euglenozoa</taxon>
        <taxon>Kinetoplastea</taxon>
        <taxon>Metakinetoplastina</taxon>
        <taxon>Trypanosomatida</taxon>
        <taxon>Trypanosomatidae</taxon>
        <taxon>Trypanosoma</taxon>
    </lineage>
</organism>
<feature type="region of interest" description="Disordered" evidence="1">
    <location>
        <begin position="63"/>
        <end position="99"/>
    </location>
</feature>
<gene>
    <name evidence="2" type="ORF">TM35_000181760</name>
</gene>
<keyword evidence="3" id="KW-1185">Reference proteome</keyword>
<evidence type="ECO:0000313" key="2">
    <source>
        <dbReference type="EMBL" id="ORC88119.1"/>
    </source>
</evidence>